<dbReference type="Gene3D" id="2.60.40.10">
    <property type="entry name" value="Immunoglobulins"/>
    <property type="match status" value="1"/>
</dbReference>
<dbReference type="Gene3D" id="2.60.40.1930">
    <property type="match status" value="2"/>
</dbReference>
<dbReference type="PANTHER" id="PTHR11412:SF136">
    <property type="entry name" value="CD109 ANTIGEN"/>
    <property type="match status" value="1"/>
</dbReference>
<dbReference type="Pfam" id="PF17789">
    <property type="entry name" value="MG4"/>
    <property type="match status" value="1"/>
</dbReference>
<dbReference type="Pfam" id="PF07703">
    <property type="entry name" value="A2M_BRD"/>
    <property type="match status" value="1"/>
</dbReference>
<evidence type="ECO:0000313" key="4">
    <source>
        <dbReference type="EMBL" id="OQR66933.1"/>
    </source>
</evidence>
<accession>A0A1V9X0H0</accession>
<evidence type="ECO:0000256" key="1">
    <source>
        <dbReference type="ARBA" id="ARBA00022729"/>
    </source>
</evidence>
<dbReference type="InterPro" id="IPR013783">
    <property type="entry name" value="Ig-like_fold"/>
</dbReference>
<dbReference type="InParanoid" id="A0A1V9X0H0"/>
<dbReference type="EMBL" id="MNPL01030572">
    <property type="protein sequence ID" value="OQR66933.1"/>
    <property type="molecule type" value="Genomic_DNA"/>
</dbReference>
<dbReference type="InterPro" id="IPR011625">
    <property type="entry name" value="A2M_N_BRD"/>
</dbReference>
<dbReference type="InterPro" id="IPR050473">
    <property type="entry name" value="A2M/Complement_sys"/>
</dbReference>
<dbReference type="OrthoDB" id="6359008at2759"/>
<feature type="non-terminal residue" evidence="4">
    <location>
        <position position="497"/>
    </location>
</feature>
<dbReference type="Proteomes" id="UP000192247">
    <property type="component" value="Unassembled WGS sequence"/>
</dbReference>
<reference evidence="4 5" key="1">
    <citation type="journal article" date="2017" name="Gigascience">
        <title>Draft genome of the honey bee ectoparasitic mite, Tropilaelaps mercedesae, is shaped by the parasitic life history.</title>
        <authorList>
            <person name="Dong X."/>
            <person name="Armstrong S.D."/>
            <person name="Xia D."/>
            <person name="Makepeace B.L."/>
            <person name="Darby A.C."/>
            <person name="Kadowaki T."/>
        </authorList>
    </citation>
    <scope>NUCLEOTIDE SEQUENCE [LARGE SCALE GENOMIC DNA]</scope>
    <source>
        <strain evidence="4">Wuxi-XJTLU</strain>
    </source>
</reference>
<evidence type="ECO:0000256" key="2">
    <source>
        <dbReference type="ARBA" id="ARBA00022966"/>
    </source>
</evidence>
<dbReference type="AlphaFoldDB" id="A0A1V9X0H0"/>
<dbReference type="Gene3D" id="6.20.50.160">
    <property type="match status" value="1"/>
</dbReference>
<dbReference type="STRING" id="418985.A0A1V9X0H0"/>
<sequence length="497" mass="55362">MMSQDFHNASQSMFSFEYNFPEDPELGEWQVQVQYGNELRQKQTTSFELVEYVLPTFQVDIDVADTLVPPIEFLPVKVTATHVYGKPVQGQVMVKVFLKTAIGEPQQQGFTNWTKLDDNGEAVVYVNLAKYQGTDGWRAGLTGKRLLLEAEVLEHVSGKKERASTDRSIFEKYWYKVSTKLMQKSIRPGYPALITIRVQHANGAVAKDVPVLIKAFNHDERKIDGTARLSRRTDSRGMASFIVPTEPSYTQIRVEFEVGPFGKSTPARATFRAHREREFVALKKSPPEEQFEVGQTFPVEMNFQPENAFRGGFVAIIASGRVLQVKSVSINNPQVLSFTVTPEMSPLARVVAVGWTRDGAVSIDSYMMLTQPNCRHADYEVECTVHPTPGGYGSVEVSGAEKGTLVGLSLVDEAVYAVKNRAALTKKVIFEKLMEADRGCADGGGIDLQESAVAAGLVVITDQMMTSDAQNCKAELEKRRTRRSAQLNRLRDDKFAQ</sequence>
<protein>
    <submittedName>
        <fullName evidence="4">Complement C3-like</fullName>
    </submittedName>
</protein>
<name>A0A1V9X0H0_9ACAR</name>
<keyword evidence="1" id="KW-0732">Signal</keyword>
<comment type="caution">
    <text evidence="4">The sequence shown here is derived from an EMBL/GenBank/DDBJ whole genome shotgun (WGS) entry which is preliminary data.</text>
</comment>
<proteinExistence type="predicted"/>
<feature type="domain" description="Alpha-2-macroglobulin bait region" evidence="3">
    <location>
        <begin position="282"/>
        <end position="418"/>
    </location>
</feature>
<dbReference type="SMART" id="SM01359">
    <property type="entry name" value="A2M_N_2"/>
    <property type="match status" value="1"/>
</dbReference>
<dbReference type="Pfam" id="PF17791">
    <property type="entry name" value="MG3"/>
    <property type="match status" value="1"/>
</dbReference>
<dbReference type="Gene3D" id="2.60.40.1940">
    <property type="match status" value="1"/>
</dbReference>
<organism evidence="4 5">
    <name type="scientific">Tropilaelaps mercedesae</name>
    <dbReference type="NCBI Taxonomy" id="418985"/>
    <lineage>
        <taxon>Eukaryota</taxon>
        <taxon>Metazoa</taxon>
        <taxon>Ecdysozoa</taxon>
        <taxon>Arthropoda</taxon>
        <taxon>Chelicerata</taxon>
        <taxon>Arachnida</taxon>
        <taxon>Acari</taxon>
        <taxon>Parasitiformes</taxon>
        <taxon>Mesostigmata</taxon>
        <taxon>Gamasina</taxon>
        <taxon>Dermanyssoidea</taxon>
        <taxon>Laelapidae</taxon>
        <taxon>Tropilaelaps</taxon>
    </lineage>
</organism>
<dbReference type="InterPro" id="IPR041555">
    <property type="entry name" value="MG3"/>
</dbReference>
<evidence type="ECO:0000313" key="5">
    <source>
        <dbReference type="Proteomes" id="UP000192247"/>
    </source>
</evidence>
<gene>
    <name evidence="4" type="ORF">BIW11_13835</name>
</gene>
<keyword evidence="2" id="KW-0882">Thioester bond</keyword>
<dbReference type="PANTHER" id="PTHR11412">
    <property type="entry name" value="MACROGLOBULIN / COMPLEMENT"/>
    <property type="match status" value="1"/>
</dbReference>
<evidence type="ECO:0000259" key="3">
    <source>
        <dbReference type="SMART" id="SM01359"/>
    </source>
</evidence>
<dbReference type="InterPro" id="IPR040839">
    <property type="entry name" value="MG4"/>
</dbReference>
<keyword evidence="5" id="KW-1185">Reference proteome</keyword>